<feature type="region of interest" description="Disordered" evidence="1">
    <location>
        <begin position="1"/>
        <end position="42"/>
    </location>
</feature>
<evidence type="ECO:0000313" key="3">
    <source>
        <dbReference type="Proteomes" id="UP000287651"/>
    </source>
</evidence>
<evidence type="ECO:0000256" key="1">
    <source>
        <dbReference type="SAM" id="MobiDB-lite"/>
    </source>
</evidence>
<sequence length="128" mass="14295">MAGSSRRGNARSGARRELGEDETCEGETDWDAKLDDDGVHAPASHHRLHYSANLASAVLSTNPPPKPTPFSKKKKKKPRRRWRMQPTRTLSSFPALKKGMMAMQGGIHRVAFFLCRSLSRLGIVFCTF</sequence>
<feature type="region of interest" description="Disordered" evidence="1">
    <location>
        <begin position="58"/>
        <end position="89"/>
    </location>
</feature>
<organism evidence="2 3">
    <name type="scientific">Ensete ventricosum</name>
    <name type="common">Abyssinian banana</name>
    <name type="synonym">Musa ensete</name>
    <dbReference type="NCBI Taxonomy" id="4639"/>
    <lineage>
        <taxon>Eukaryota</taxon>
        <taxon>Viridiplantae</taxon>
        <taxon>Streptophyta</taxon>
        <taxon>Embryophyta</taxon>
        <taxon>Tracheophyta</taxon>
        <taxon>Spermatophyta</taxon>
        <taxon>Magnoliopsida</taxon>
        <taxon>Liliopsida</taxon>
        <taxon>Zingiberales</taxon>
        <taxon>Musaceae</taxon>
        <taxon>Ensete</taxon>
    </lineage>
</organism>
<dbReference type="EMBL" id="AMZH03016704">
    <property type="protein sequence ID" value="RRT44087.1"/>
    <property type="molecule type" value="Genomic_DNA"/>
</dbReference>
<evidence type="ECO:0000313" key="2">
    <source>
        <dbReference type="EMBL" id="RRT44087.1"/>
    </source>
</evidence>
<feature type="compositionally biased region" description="Low complexity" evidence="1">
    <location>
        <begin position="1"/>
        <end position="12"/>
    </location>
</feature>
<feature type="compositionally biased region" description="Acidic residues" evidence="1">
    <location>
        <begin position="19"/>
        <end position="29"/>
    </location>
</feature>
<name>A0A426XX15_ENSVE</name>
<feature type="compositionally biased region" description="Basic and acidic residues" evidence="1">
    <location>
        <begin position="30"/>
        <end position="39"/>
    </location>
</feature>
<comment type="caution">
    <text evidence="2">The sequence shown here is derived from an EMBL/GenBank/DDBJ whole genome shotgun (WGS) entry which is preliminary data.</text>
</comment>
<dbReference type="Proteomes" id="UP000287651">
    <property type="component" value="Unassembled WGS sequence"/>
</dbReference>
<proteinExistence type="predicted"/>
<dbReference type="AlphaFoldDB" id="A0A426XX15"/>
<accession>A0A426XX15</accession>
<feature type="compositionally biased region" description="Basic residues" evidence="1">
    <location>
        <begin position="71"/>
        <end position="83"/>
    </location>
</feature>
<protein>
    <submittedName>
        <fullName evidence="2">Uncharacterized protein</fullName>
    </submittedName>
</protein>
<reference evidence="2 3" key="1">
    <citation type="journal article" date="2014" name="Agronomy (Basel)">
        <title>A Draft Genome Sequence for Ensete ventricosum, the Drought-Tolerant Tree Against Hunger.</title>
        <authorList>
            <person name="Harrison J."/>
            <person name="Moore K.A."/>
            <person name="Paszkiewicz K."/>
            <person name="Jones T."/>
            <person name="Grant M."/>
            <person name="Ambacheew D."/>
            <person name="Muzemil S."/>
            <person name="Studholme D.J."/>
        </authorList>
    </citation>
    <scope>NUCLEOTIDE SEQUENCE [LARGE SCALE GENOMIC DNA]</scope>
</reference>
<gene>
    <name evidence="2" type="ORF">B296_00035373</name>
</gene>